<keyword evidence="6" id="KW-0411">Iron-sulfur</keyword>
<dbReference type="InterPro" id="IPR013785">
    <property type="entry name" value="Aldolase_TIM"/>
</dbReference>
<name>A0AA86AJH1_SULMK</name>
<dbReference type="InterPro" id="IPR040084">
    <property type="entry name" value="GTPase_Obg"/>
</dbReference>
<dbReference type="GO" id="GO:0051539">
    <property type="term" value="F:4 iron, 4 sulfur cluster binding"/>
    <property type="evidence" value="ECO:0007669"/>
    <property type="project" value="UniProtKB-KW"/>
</dbReference>
<dbReference type="EMBL" id="CP007201">
    <property type="protein sequence ID" value="AHJ11686.1"/>
    <property type="molecule type" value="Genomic_DNA"/>
</dbReference>
<keyword evidence="3" id="KW-0949">S-adenosyl-L-methionine</keyword>
<dbReference type="Gene3D" id="3.20.20.70">
    <property type="entry name" value="Aldolase class I"/>
    <property type="match status" value="1"/>
</dbReference>
<dbReference type="CDD" id="cd01335">
    <property type="entry name" value="Radical_SAM"/>
    <property type="match status" value="1"/>
</dbReference>
<keyword evidence="4" id="KW-0479">Metal-binding</keyword>
<dbReference type="AlphaFoldDB" id="A0AA86AJH1"/>
<dbReference type="GO" id="GO:0046872">
    <property type="term" value="F:metal ion binding"/>
    <property type="evidence" value="ECO:0007669"/>
    <property type="project" value="UniProtKB-KW"/>
</dbReference>
<dbReference type="Proteomes" id="UP000019322">
    <property type="component" value="Chromosome"/>
</dbReference>
<comment type="cofactor">
    <cofactor evidence="1">
        <name>[4Fe-4S] cluster</name>
        <dbReference type="ChEBI" id="CHEBI:49883"/>
    </cofactor>
</comment>
<evidence type="ECO:0000313" key="9">
    <source>
        <dbReference type="Proteomes" id="UP000019322"/>
    </source>
</evidence>
<dbReference type="Pfam" id="PF04055">
    <property type="entry name" value="Radical_SAM"/>
    <property type="match status" value="1"/>
</dbReference>
<dbReference type="InterPro" id="IPR007197">
    <property type="entry name" value="rSAM"/>
</dbReference>
<organism evidence="8 9">
    <name type="scientific">Sulfurospirillum multivorans (strain DM 12446 / JCM 15788 / NBRC 109480)</name>
    <dbReference type="NCBI Taxonomy" id="1150621"/>
    <lineage>
        <taxon>Bacteria</taxon>
        <taxon>Pseudomonadati</taxon>
        <taxon>Campylobacterota</taxon>
        <taxon>Epsilonproteobacteria</taxon>
        <taxon>Campylobacterales</taxon>
        <taxon>Sulfurospirillaceae</taxon>
        <taxon>Sulfurospirillum</taxon>
    </lineage>
</organism>
<sequence>MESPSTLFTCKGFPISQIIFGPITSRRFGQSLGIDLSPSSKQCNFDCLYCELKGAKTVDKVSDAPLVKEVLNALSEALLKHQNLDVITLTANGEPTLYPDLDALVDGIVKIKKETKLLILSNGSTIMDLSIQNILSKLDIVKLSLDCVSPQCFKKLDRAHKGIEISQIIEGMKSFRTRYLGELVIEILVVEGLNDTEEEFQALSAVLHDIKPDRIDVSTIDRPPAYAVKGVSIERLVALSSLLESLHVNIAYKKNYIPQKRHFSREEILELLKRRPQSFEDIALCFDDQSLENLHRLVEEKHLHVKNIAGVSFYKVL</sequence>
<evidence type="ECO:0000256" key="4">
    <source>
        <dbReference type="ARBA" id="ARBA00022723"/>
    </source>
</evidence>
<dbReference type="SFLD" id="SFLDG01067">
    <property type="entry name" value="SPASM/twitch_domain_containing"/>
    <property type="match status" value="1"/>
</dbReference>
<dbReference type="SFLD" id="SFLDG01083">
    <property type="entry name" value="Uncharacterised_Radical_SAM_Su"/>
    <property type="match status" value="1"/>
</dbReference>
<keyword evidence="5" id="KW-0408">Iron</keyword>
<evidence type="ECO:0000259" key="7">
    <source>
        <dbReference type="PROSITE" id="PS51918"/>
    </source>
</evidence>
<evidence type="ECO:0000256" key="6">
    <source>
        <dbReference type="ARBA" id="ARBA00023014"/>
    </source>
</evidence>
<proteinExistence type="predicted"/>
<reference evidence="8 9" key="1">
    <citation type="journal article" date="2014" name="Environ. Microbiol.">
        <title>Insights into organohalide respiration and the versatile catabolism of Sulfurospirillum multivorans gained from comparative genomics and physiological studies.</title>
        <authorList>
            <person name="Goris T."/>
            <person name="Schubert T."/>
            <person name="Gadkari J."/>
            <person name="Wubet T."/>
            <person name="Tarkka M."/>
            <person name="Buscot F."/>
            <person name="Adrian L."/>
            <person name="Diekert G."/>
        </authorList>
    </citation>
    <scope>NUCLEOTIDE SEQUENCE [LARGE SCALE GENOMIC DNA]</scope>
    <source>
        <strain evidence="9">DM 12446 / JCM 15788 / NBRC 109480</strain>
    </source>
</reference>
<dbReference type="SFLD" id="SFLDS00029">
    <property type="entry name" value="Radical_SAM"/>
    <property type="match status" value="1"/>
</dbReference>
<evidence type="ECO:0000256" key="5">
    <source>
        <dbReference type="ARBA" id="ARBA00023004"/>
    </source>
</evidence>
<dbReference type="PANTHER" id="PTHR43787:SF11">
    <property type="entry name" value="UPF0026 PROTEIN SLR1464"/>
    <property type="match status" value="1"/>
</dbReference>
<dbReference type="PANTHER" id="PTHR43787">
    <property type="entry name" value="FEMO COFACTOR BIOSYNTHESIS PROTEIN NIFB-RELATED"/>
    <property type="match status" value="1"/>
</dbReference>
<dbReference type="PROSITE" id="PS51918">
    <property type="entry name" value="RADICAL_SAM"/>
    <property type="match status" value="1"/>
</dbReference>
<keyword evidence="2" id="KW-0004">4Fe-4S</keyword>
<feature type="domain" description="Radical SAM core" evidence="7">
    <location>
        <begin position="28"/>
        <end position="253"/>
    </location>
</feature>
<dbReference type="GO" id="GO:0003824">
    <property type="term" value="F:catalytic activity"/>
    <property type="evidence" value="ECO:0007669"/>
    <property type="project" value="InterPro"/>
</dbReference>
<evidence type="ECO:0000256" key="1">
    <source>
        <dbReference type="ARBA" id="ARBA00001966"/>
    </source>
</evidence>
<dbReference type="RefSeq" id="WP_223809750.1">
    <property type="nucleotide sequence ID" value="NZ_CP007201.1"/>
</dbReference>
<gene>
    <name evidence="8" type="ORF">SMUL_0404</name>
</gene>
<evidence type="ECO:0000256" key="2">
    <source>
        <dbReference type="ARBA" id="ARBA00022485"/>
    </source>
</evidence>
<dbReference type="KEGG" id="smul:SMUL_0404"/>
<dbReference type="SUPFAM" id="SSF102114">
    <property type="entry name" value="Radical SAM enzymes"/>
    <property type="match status" value="1"/>
</dbReference>
<evidence type="ECO:0000256" key="3">
    <source>
        <dbReference type="ARBA" id="ARBA00022691"/>
    </source>
</evidence>
<evidence type="ECO:0000313" key="8">
    <source>
        <dbReference type="EMBL" id="AHJ11686.1"/>
    </source>
</evidence>
<accession>A0AA86AJH1</accession>
<protein>
    <submittedName>
        <fullName evidence="8">Radical SAM family protein</fullName>
    </submittedName>
</protein>
<dbReference type="InterPro" id="IPR058240">
    <property type="entry name" value="rSAM_sf"/>
</dbReference>